<feature type="region of interest" description="Disordered" evidence="1">
    <location>
        <begin position="17"/>
        <end position="42"/>
    </location>
</feature>
<feature type="compositionally biased region" description="Polar residues" evidence="1">
    <location>
        <begin position="88"/>
        <end position="102"/>
    </location>
</feature>
<evidence type="ECO:0000256" key="1">
    <source>
        <dbReference type="SAM" id="MobiDB-lite"/>
    </source>
</evidence>
<reference evidence="2" key="2">
    <citation type="submission" date="2016-06" db="EMBL/GenBank/DDBJ databases">
        <title>The genome of a short-lived fish provides insights into sex chromosome evolution and the genetic control of aging.</title>
        <authorList>
            <person name="Reichwald K."/>
            <person name="Felder M."/>
            <person name="Petzold A."/>
            <person name="Koch P."/>
            <person name="Groth M."/>
            <person name="Platzer M."/>
        </authorList>
    </citation>
    <scope>NUCLEOTIDE SEQUENCE</scope>
    <source>
        <tissue evidence="2">Brain</tissue>
    </source>
</reference>
<feature type="region of interest" description="Disordered" evidence="1">
    <location>
        <begin position="81"/>
        <end position="173"/>
    </location>
</feature>
<organism evidence="2">
    <name type="scientific">Nothobranchius kadleci</name>
    <name type="common">African annual killifish</name>
    <dbReference type="NCBI Taxonomy" id="1051664"/>
    <lineage>
        <taxon>Eukaryota</taxon>
        <taxon>Metazoa</taxon>
        <taxon>Chordata</taxon>
        <taxon>Craniata</taxon>
        <taxon>Vertebrata</taxon>
        <taxon>Euteleostomi</taxon>
        <taxon>Actinopterygii</taxon>
        <taxon>Neopterygii</taxon>
        <taxon>Teleostei</taxon>
        <taxon>Neoteleostei</taxon>
        <taxon>Acanthomorphata</taxon>
        <taxon>Ovalentaria</taxon>
        <taxon>Atherinomorphae</taxon>
        <taxon>Cyprinodontiformes</taxon>
        <taxon>Nothobranchiidae</taxon>
        <taxon>Nothobranchius</taxon>
    </lineage>
</organism>
<name>A0A1A8DBA7_NOTKA</name>
<dbReference type="EMBL" id="HAEA01002188">
    <property type="protein sequence ID" value="SBQ30668.1"/>
    <property type="molecule type" value="Transcribed_RNA"/>
</dbReference>
<accession>A0A1A8DBA7</accession>
<protein>
    <recommendedName>
        <fullName evidence="3">C2H2-type domain-containing protein</fullName>
    </recommendedName>
</protein>
<gene>
    <name evidence="2" type="primary">Nfu_g_1_009783</name>
</gene>
<proteinExistence type="predicted"/>
<sequence>MSELVNGVKIMALVKEEAHEEQSAGEDQQEPEHLHIKEEQDDLWTSLEREQLHLKETDAARFLFTAGSIKSEDDEEKLLFSKCHQQHDVPTSSSTVQMTAETVRNPDLNTHERTSDSSETEVSGEDEEDEDVNLEPELSESESKTGDRDNDWNKSRSFESDVETEQTEQKPFSCDVCRKRFDKNLI</sequence>
<dbReference type="AlphaFoldDB" id="A0A1A8DBA7"/>
<evidence type="ECO:0000313" key="2">
    <source>
        <dbReference type="EMBL" id="SBQ30668.1"/>
    </source>
</evidence>
<feature type="compositionally biased region" description="Acidic residues" evidence="1">
    <location>
        <begin position="118"/>
        <end position="140"/>
    </location>
</feature>
<evidence type="ECO:0008006" key="3">
    <source>
        <dbReference type="Google" id="ProtNLM"/>
    </source>
</evidence>
<reference evidence="2" key="1">
    <citation type="submission" date="2016-05" db="EMBL/GenBank/DDBJ databases">
        <authorList>
            <person name="Lavstsen T."/>
            <person name="Jespersen J.S."/>
        </authorList>
    </citation>
    <scope>NUCLEOTIDE SEQUENCE</scope>
    <source>
        <tissue evidence="2">Brain</tissue>
    </source>
</reference>
<feature type="compositionally biased region" description="Basic and acidic residues" evidence="1">
    <location>
        <begin position="141"/>
        <end position="159"/>
    </location>
</feature>